<gene>
    <name evidence="2" type="ORF">FLL45_14060</name>
</gene>
<name>A0A545T9T8_9GAMM</name>
<sequence>MMYKKAILVLLSALALSGCKTIGAANPIDALIPSHTEDSIKELTDIISKAVNKPVKLTEFAFTKNSRIAIEPSNSFDIRFGEIGGKQIEKPPMFRLTLEGDQCWLNFEETGQSWRLKTVKCVANAKD</sequence>
<keyword evidence="3" id="KW-1185">Reference proteome</keyword>
<organism evidence="2 3">
    <name type="scientific">Aliikangiella marina</name>
    <dbReference type="NCBI Taxonomy" id="1712262"/>
    <lineage>
        <taxon>Bacteria</taxon>
        <taxon>Pseudomonadati</taxon>
        <taxon>Pseudomonadota</taxon>
        <taxon>Gammaproteobacteria</taxon>
        <taxon>Oceanospirillales</taxon>
        <taxon>Pleioneaceae</taxon>
        <taxon>Aliikangiella</taxon>
    </lineage>
</organism>
<dbReference type="PROSITE" id="PS51257">
    <property type="entry name" value="PROKAR_LIPOPROTEIN"/>
    <property type="match status" value="1"/>
</dbReference>
<evidence type="ECO:0008006" key="4">
    <source>
        <dbReference type="Google" id="ProtNLM"/>
    </source>
</evidence>
<keyword evidence="1" id="KW-0732">Signal</keyword>
<evidence type="ECO:0000313" key="2">
    <source>
        <dbReference type="EMBL" id="TQV73981.1"/>
    </source>
</evidence>
<dbReference type="OrthoDB" id="5738156at2"/>
<evidence type="ECO:0000313" key="3">
    <source>
        <dbReference type="Proteomes" id="UP000317839"/>
    </source>
</evidence>
<reference evidence="2 3" key="1">
    <citation type="submission" date="2019-06" db="EMBL/GenBank/DDBJ databases">
        <title>Draft genome of Aliikangiella marina GYP-15.</title>
        <authorList>
            <person name="Wang G."/>
        </authorList>
    </citation>
    <scope>NUCLEOTIDE SEQUENCE [LARGE SCALE GENOMIC DNA]</scope>
    <source>
        <strain evidence="2 3">GYP-15</strain>
    </source>
</reference>
<dbReference type="Proteomes" id="UP000317839">
    <property type="component" value="Unassembled WGS sequence"/>
</dbReference>
<protein>
    <recommendedName>
        <fullName evidence="4">Lipoprotein</fullName>
    </recommendedName>
</protein>
<dbReference type="RefSeq" id="WP_142942688.1">
    <property type="nucleotide sequence ID" value="NZ_VIKR01000003.1"/>
</dbReference>
<dbReference type="AlphaFoldDB" id="A0A545T9T8"/>
<dbReference type="EMBL" id="VIKR01000003">
    <property type="protein sequence ID" value="TQV73981.1"/>
    <property type="molecule type" value="Genomic_DNA"/>
</dbReference>
<evidence type="ECO:0000256" key="1">
    <source>
        <dbReference type="SAM" id="SignalP"/>
    </source>
</evidence>
<comment type="caution">
    <text evidence="2">The sequence shown here is derived from an EMBL/GenBank/DDBJ whole genome shotgun (WGS) entry which is preliminary data.</text>
</comment>
<proteinExistence type="predicted"/>
<feature type="signal peptide" evidence="1">
    <location>
        <begin position="1"/>
        <end position="24"/>
    </location>
</feature>
<accession>A0A545T9T8</accession>
<feature type="chain" id="PRO_5021941792" description="Lipoprotein" evidence="1">
    <location>
        <begin position="25"/>
        <end position="127"/>
    </location>
</feature>